<accession>A0A139IRC8</accession>
<name>A0A139IRC8_9PEZI</name>
<feature type="chain" id="PRO_5012384759" description="Secreted protein" evidence="1">
    <location>
        <begin position="16"/>
        <end position="86"/>
    </location>
</feature>
<keyword evidence="1" id="KW-0732">Signal</keyword>
<feature type="signal peptide" evidence="1">
    <location>
        <begin position="1"/>
        <end position="15"/>
    </location>
</feature>
<keyword evidence="3" id="KW-1185">Reference proteome</keyword>
<comment type="caution">
    <text evidence="2">The sequence shown here is derived from an EMBL/GenBank/DDBJ whole genome shotgun (WGS) entry which is preliminary data.</text>
</comment>
<dbReference type="AlphaFoldDB" id="A0A139IRC8"/>
<gene>
    <name evidence="2" type="ORF">AC579_359</name>
</gene>
<organism evidence="2 3">
    <name type="scientific">Pseudocercospora musae</name>
    <dbReference type="NCBI Taxonomy" id="113226"/>
    <lineage>
        <taxon>Eukaryota</taxon>
        <taxon>Fungi</taxon>
        <taxon>Dikarya</taxon>
        <taxon>Ascomycota</taxon>
        <taxon>Pezizomycotina</taxon>
        <taxon>Dothideomycetes</taxon>
        <taxon>Dothideomycetidae</taxon>
        <taxon>Mycosphaerellales</taxon>
        <taxon>Mycosphaerellaceae</taxon>
        <taxon>Pseudocercospora</taxon>
    </lineage>
</organism>
<dbReference type="Proteomes" id="UP000073492">
    <property type="component" value="Unassembled WGS sequence"/>
</dbReference>
<evidence type="ECO:0000313" key="2">
    <source>
        <dbReference type="EMBL" id="KXT17152.1"/>
    </source>
</evidence>
<sequence>MLVLMILLTARSACTRRDGADAEVEEGLQGVRPAVKRQMTLPPALPTHQIRSSALNKSCRSRPKAQQGRAMISATGHIITADGSLL</sequence>
<protein>
    <recommendedName>
        <fullName evidence="4">Secreted protein</fullName>
    </recommendedName>
</protein>
<evidence type="ECO:0008006" key="4">
    <source>
        <dbReference type="Google" id="ProtNLM"/>
    </source>
</evidence>
<dbReference type="EMBL" id="LFZO01000024">
    <property type="protein sequence ID" value="KXT17152.1"/>
    <property type="molecule type" value="Genomic_DNA"/>
</dbReference>
<proteinExistence type="predicted"/>
<evidence type="ECO:0000313" key="3">
    <source>
        <dbReference type="Proteomes" id="UP000073492"/>
    </source>
</evidence>
<evidence type="ECO:0000256" key="1">
    <source>
        <dbReference type="SAM" id="SignalP"/>
    </source>
</evidence>
<reference evidence="2 3" key="1">
    <citation type="submission" date="2015-07" db="EMBL/GenBank/DDBJ databases">
        <title>Comparative genomics of the Sigatoka disease complex on banana suggests a link between parallel evolutionary changes in Pseudocercospora fijiensis and Pseudocercospora eumusae and increased virulence on the banana host.</title>
        <authorList>
            <person name="Chang T.-C."/>
            <person name="Salvucci A."/>
            <person name="Crous P.W."/>
            <person name="Stergiopoulos I."/>
        </authorList>
    </citation>
    <scope>NUCLEOTIDE SEQUENCE [LARGE SCALE GENOMIC DNA]</scope>
    <source>
        <strain evidence="2 3">CBS 116634</strain>
    </source>
</reference>